<dbReference type="InterPro" id="IPR018170">
    <property type="entry name" value="Aldo/ket_reductase_CS"/>
</dbReference>
<dbReference type="FunFam" id="3.20.20.100:FF:000002">
    <property type="entry name" value="2,5-diketo-D-gluconic acid reductase A"/>
    <property type="match status" value="1"/>
</dbReference>
<evidence type="ECO:0000256" key="5">
    <source>
        <dbReference type="PIRSR" id="PIRSR000097-1"/>
    </source>
</evidence>
<evidence type="ECO:0000256" key="2">
    <source>
        <dbReference type="ARBA" id="ARBA00022857"/>
    </source>
</evidence>
<comment type="caution">
    <text evidence="9">The sequence shown here is derived from an EMBL/GenBank/DDBJ whole genome shotgun (WGS) entry which is preliminary data.</text>
</comment>
<dbReference type="AlphaFoldDB" id="A0AA41ZEA4"/>
<dbReference type="InterPro" id="IPR023210">
    <property type="entry name" value="NADP_OxRdtase_dom"/>
</dbReference>
<gene>
    <name evidence="9" type="primary">dkgB</name>
    <name evidence="9" type="ORF">OQ287_01440</name>
</gene>
<protein>
    <submittedName>
        <fullName evidence="9">2,5-didehydrogluconate reductase DkgB</fullName>
        <ecNumber evidence="9">1.1.1.346</ecNumber>
    </submittedName>
</protein>
<dbReference type="PIRSF" id="PIRSF000097">
    <property type="entry name" value="AKR"/>
    <property type="match status" value="1"/>
</dbReference>
<dbReference type="EC" id="1.1.1.346" evidence="9"/>
<dbReference type="Gene3D" id="3.20.20.100">
    <property type="entry name" value="NADP-dependent oxidoreductase domain"/>
    <property type="match status" value="1"/>
</dbReference>
<dbReference type="PRINTS" id="PR00069">
    <property type="entry name" value="ALDKETRDTASE"/>
</dbReference>
<dbReference type="GO" id="GO:1990002">
    <property type="term" value="F:methylglyoxal reductase (NADPH) (acetol producing) activity"/>
    <property type="evidence" value="ECO:0007669"/>
    <property type="project" value="TreeGrafter"/>
</dbReference>
<dbReference type="InterPro" id="IPR020471">
    <property type="entry name" value="AKR"/>
</dbReference>
<dbReference type="PROSITE" id="PS00798">
    <property type="entry name" value="ALDOKETO_REDUCTASE_1"/>
    <property type="match status" value="1"/>
</dbReference>
<keyword evidence="2" id="KW-0521">NADP</keyword>
<dbReference type="PROSITE" id="PS00062">
    <property type="entry name" value="ALDOKETO_REDUCTASE_2"/>
    <property type="match status" value="1"/>
</dbReference>
<dbReference type="InterPro" id="IPR036812">
    <property type="entry name" value="NAD(P)_OxRdtase_dom_sf"/>
</dbReference>
<comment type="catalytic activity">
    <reaction evidence="4">
        <text>hydroxyacetone + NADP(+) = methylglyoxal + NADPH + H(+)</text>
        <dbReference type="Rhea" id="RHEA:27986"/>
        <dbReference type="ChEBI" id="CHEBI:15378"/>
        <dbReference type="ChEBI" id="CHEBI:17158"/>
        <dbReference type="ChEBI" id="CHEBI:27957"/>
        <dbReference type="ChEBI" id="CHEBI:57783"/>
        <dbReference type="ChEBI" id="CHEBI:58349"/>
    </reaction>
</comment>
<feature type="active site" description="Proton donor" evidence="5">
    <location>
        <position position="38"/>
    </location>
</feature>
<sequence length="266" mass="29687">MIPAIGFGTFRMKDEDAYNAVRSALEVGYRHIDTAAFYDNEAAVGRALKDSDIPREELFVTTKVWHDRLSEGEVTASIKESLEKLGLDYLDLVLIHWPSPNDEVPMESYIGELDQAREDGLTRHIGVSNFTVAHLEKMLTLPGGRNVITNQIEVHPFLANRKVADFCEEKGIKVTAYMPLAVGKVMDDDTLKDIAEKHDATPADIALAWVSQRDIAVIPSSTNPKHQKSNLDAIRISLTADDMTRIDELDRAERIASPDFAPAWDE</sequence>
<dbReference type="CDD" id="cd19139">
    <property type="entry name" value="AKR_AKR3F2"/>
    <property type="match status" value="1"/>
</dbReference>
<evidence type="ECO:0000313" key="10">
    <source>
        <dbReference type="Proteomes" id="UP001165678"/>
    </source>
</evidence>
<dbReference type="EMBL" id="JAPIVE010000001">
    <property type="protein sequence ID" value="MCX2522895.1"/>
    <property type="molecule type" value="Genomic_DNA"/>
</dbReference>
<dbReference type="SUPFAM" id="SSF51430">
    <property type="entry name" value="NAD(P)-linked oxidoreductase"/>
    <property type="match status" value="1"/>
</dbReference>
<evidence type="ECO:0000256" key="1">
    <source>
        <dbReference type="ARBA" id="ARBA00007905"/>
    </source>
</evidence>
<dbReference type="NCBIfam" id="NF008377">
    <property type="entry name" value="PRK11172.1"/>
    <property type="match status" value="1"/>
</dbReference>
<name>A0AA41ZEA4_9GAMM</name>
<organism evidence="9 10">
    <name type="scientific">Larsenimonas rhizosphaerae</name>
    <dbReference type="NCBI Taxonomy" id="2944682"/>
    <lineage>
        <taxon>Bacteria</taxon>
        <taxon>Pseudomonadati</taxon>
        <taxon>Pseudomonadota</taxon>
        <taxon>Gammaproteobacteria</taxon>
        <taxon>Oceanospirillales</taxon>
        <taxon>Halomonadaceae</taxon>
        <taxon>Larsenimonas</taxon>
    </lineage>
</organism>
<dbReference type="Pfam" id="PF00248">
    <property type="entry name" value="Aldo_ket_red"/>
    <property type="match status" value="1"/>
</dbReference>
<evidence type="ECO:0000256" key="7">
    <source>
        <dbReference type="PIRSR" id="PIRSR000097-3"/>
    </source>
</evidence>
<evidence type="ECO:0000313" key="9">
    <source>
        <dbReference type="EMBL" id="MCX2522895.1"/>
    </source>
</evidence>
<dbReference type="GO" id="GO:0051596">
    <property type="term" value="P:methylglyoxal catabolic process"/>
    <property type="evidence" value="ECO:0007669"/>
    <property type="project" value="TreeGrafter"/>
</dbReference>
<reference evidence="9" key="1">
    <citation type="submission" date="2022-11" db="EMBL/GenBank/DDBJ databases">
        <title>Larsenimonas rhizosphaerae sp. nov., isolated from a tidal mudflat.</title>
        <authorList>
            <person name="Lee S.D."/>
            <person name="Kim I.S."/>
        </authorList>
    </citation>
    <scope>NUCLEOTIDE SEQUENCE</scope>
    <source>
        <strain evidence="9">GH2-1</strain>
    </source>
</reference>
<comment type="similarity">
    <text evidence="1">Belongs to the aldo/keto reductase family.</text>
</comment>
<dbReference type="Proteomes" id="UP001165678">
    <property type="component" value="Unassembled WGS sequence"/>
</dbReference>
<feature type="binding site" evidence="6">
    <location>
        <position position="96"/>
    </location>
    <ligand>
        <name>substrate</name>
    </ligand>
</feature>
<feature type="site" description="Lowers pKa of active site Tyr" evidence="7">
    <location>
        <position position="63"/>
    </location>
</feature>
<keyword evidence="3 9" id="KW-0560">Oxidoreductase</keyword>
<feature type="domain" description="NADP-dependent oxidoreductase" evidence="8">
    <location>
        <begin position="5"/>
        <end position="250"/>
    </location>
</feature>
<accession>A0AA41ZEA4</accession>
<proteinExistence type="inferred from homology"/>
<keyword evidence="10" id="KW-1185">Reference proteome</keyword>
<evidence type="ECO:0000256" key="6">
    <source>
        <dbReference type="PIRSR" id="PIRSR000097-2"/>
    </source>
</evidence>
<dbReference type="RefSeq" id="WP_265895323.1">
    <property type="nucleotide sequence ID" value="NZ_JAPIVE010000001.1"/>
</dbReference>
<evidence type="ECO:0000259" key="8">
    <source>
        <dbReference type="Pfam" id="PF00248"/>
    </source>
</evidence>
<dbReference type="PANTHER" id="PTHR43827">
    <property type="entry name" value="2,5-DIKETO-D-GLUCONIC ACID REDUCTASE"/>
    <property type="match status" value="1"/>
</dbReference>
<evidence type="ECO:0000256" key="3">
    <source>
        <dbReference type="ARBA" id="ARBA00023002"/>
    </source>
</evidence>
<dbReference type="PANTHER" id="PTHR43827:SF3">
    <property type="entry name" value="NADP-DEPENDENT OXIDOREDUCTASE DOMAIN-CONTAINING PROTEIN"/>
    <property type="match status" value="1"/>
</dbReference>
<evidence type="ECO:0000256" key="4">
    <source>
        <dbReference type="ARBA" id="ARBA00049445"/>
    </source>
</evidence>